<dbReference type="SMART" id="SM00248">
    <property type="entry name" value="ANK"/>
    <property type="match status" value="3"/>
</dbReference>
<feature type="region of interest" description="Disordered" evidence="2">
    <location>
        <begin position="466"/>
        <end position="487"/>
    </location>
</feature>
<feature type="repeat" description="ANK" evidence="1">
    <location>
        <begin position="355"/>
        <end position="387"/>
    </location>
</feature>
<protein>
    <recommendedName>
        <fullName evidence="5">Ankyrin repeat domain-containing protein 31</fullName>
    </recommendedName>
</protein>
<keyword evidence="4" id="KW-1185">Reference proteome</keyword>
<evidence type="ECO:0000313" key="4">
    <source>
        <dbReference type="Proteomes" id="UP001159641"/>
    </source>
</evidence>
<feature type="compositionally biased region" description="Basic and acidic residues" evidence="2">
    <location>
        <begin position="466"/>
        <end position="477"/>
    </location>
</feature>
<feature type="region of interest" description="Disordered" evidence="2">
    <location>
        <begin position="144"/>
        <end position="165"/>
    </location>
</feature>
<dbReference type="Gene3D" id="1.25.40.20">
    <property type="entry name" value="Ankyrin repeat-containing domain"/>
    <property type="match status" value="2"/>
</dbReference>
<evidence type="ECO:0000256" key="1">
    <source>
        <dbReference type="PROSITE-ProRule" id="PRU00023"/>
    </source>
</evidence>
<feature type="repeat" description="ANK" evidence="1">
    <location>
        <begin position="545"/>
        <end position="577"/>
    </location>
</feature>
<organism evidence="3 4">
    <name type="scientific">Eschrichtius robustus</name>
    <name type="common">California gray whale</name>
    <name type="synonym">Eschrichtius gibbosus</name>
    <dbReference type="NCBI Taxonomy" id="9764"/>
    <lineage>
        <taxon>Eukaryota</taxon>
        <taxon>Metazoa</taxon>
        <taxon>Chordata</taxon>
        <taxon>Craniata</taxon>
        <taxon>Vertebrata</taxon>
        <taxon>Euteleostomi</taxon>
        <taxon>Mammalia</taxon>
        <taxon>Eutheria</taxon>
        <taxon>Laurasiatheria</taxon>
        <taxon>Artiodactyla</taxon>
        <taxon>Whippomorpha</taxon>
        <taxon>Cetacea</taxon>
        <taxon>Mysticeti</taxon>
        <taxon>Eschrichtiidae</taxon>
        <taxon>Eschrichtius</taxon>
    </lineage>
</organism>
<dbReference type="PANTHER" id="PTHR24176:SF14">
    <property type="entry name" value="ANKYRIN REPEAT DOMAIN-CONTAINING PROTEIN 31"/>
    <property type="match status" value="1"/>
</dbReference>
<feature type="compositionally biased region" description="Basic and acidic residues" evidence="2">
    <location>
        <begin position="1"/>
        <end position="13"/>
    </location>
</feature>
<comment type="caution">
    <text evidence="3">The sequence shown here is derived from an EMBL/GenBank/DDBJ whole genome shotgun (WGS) entry which is preliminary data.</text>
</comment>
<dbReference type="InterPro" id="IPR036770">
    <property type="entry name" value="Ankyrin_rpt-contain_sf"/>
</dbReference>
<dbReference type="AlphaFoldDB" id="A0AB34H0P8"/>
<dbReference type="Proteomes" id="UP001159641">
    <property type="component" value="Unassembled WGS sequence"/>
</dbReference>
<accession>A0AB34H0P8</accession>
<gene>
    <name evidence="3" type="ORF">J1605_006322</name>
</gene>
<feature type="region of interest" description="Disordered" evidence="2">
    <location>
        <begin position="1"/>
        <end position="30"/>
    </location>
</feature>
<dbReference type="SUPFAM" id="SSF48403">
    <property type="entry name" value="Ankyrin repeat"/>
    <property type="match status" value="1"/>
</dbReference>
<name>A0AB34H0P8_ESCRO</name>
<sequence>MEELEKEDKKDFECEAEMEEGAQAPDWDSDETVIEASVTESDQEEEELPWRRDHFDWYLESYNNHYTQDPEQICTSPEIQLGFRLREDPQEQMNNNQMMPILSEDAVLQELSRDRDSPEISLLSSTTIKEFDTFAVKENSLIEPEKEPSKEVTLTMTSEETKDEESSLETFVSALEKLLTSPEITQEERPIRIMSDFERGELMNPLNSSSSSISIPLTCHKDLLESSKDDALPAESLAALNTLSEAKVEPICHRKEGDISLSAGNECLGVEPNMSQTDEDCTQIAEVNFETLCSTQQFEQDSKLGELQDKHLSVQQTFSVYETMHKVSWYTEISSTIHGQADAKYKQTPFLFCVTGWTALHEASVGGFYQTASELLKGGADVNIRGMYQITPLHDAVMNGHYKRRQIALTLQTQRMHTTTRVVHSQVIETTKVEKRRQEIKTIHSIGFQSTDNINKELTVSQLSQREEKEISHKPGEELTNNVNGDENTIRNCEEKKEKTDSEIHMPTNIQEHKKVQNFRKRQNFLKATCSQEMKTAGINKRNARGESRLHLAARRGDLSLVKARIESGADVNLKDNAGFDFKL</sequence>
<evidence type="ECO:0008006" key="5">
    <source>
        <dbReference type="Google" id="ProtNLM"/>
    </source>
</evidence>
<evidence type="ECO:0000256" key="2">
    <source>
        <dbReference type="SAM" id="MobiDB-lite"/>
    </source>
</evidence>
<dbReference type="PANTHER" id="PTHR24176">
    <property type="entry name" value="ANKYRIN REPEAT DOMAIN-CONTAINING PROTEIN 31-RELATED"/>
    <property type="match status" value="1"/>
</dbReference>
<dbReference type="InterPro" id="IPR042334">
    <property type="entry name" value="ANKRD31"/>
</dbReference>
<reference evidence="3 4" key="1">
    <citation type="submission" date="2022-11" db="EMBL/GenBank/DDBJ databases">
        <title>Whole genome sequence of Eschrichtius robustus ER-17-0199.</title>
        <authorList>
            <person name="Bruniche-Olsen A."/>
            <person name="Black A.N."/>
            <person name="Fields C.J."/>
            <person name="Walden K."/>
            <person name="Dewoody J.A."/>
        </authorList>
    </citation>
    <scope>NUCLEOTIDE SEQUENCE [LARGE SCALE GENOMIC DNA]</scope>
    <source>
        <strain evidence="3">ER-17-0199</strain>
        <tissue evidence="3">Blubber</tissue>
    </source>
</reference>
<dbReference type="PROSITE" id="PS50088">
    <property type="entry name" value="ANK_REPEAT"/>
    <property type="match status" value="2"/>
</dbReference>
<dbReference type="InterPro" id="IPR002110">
    <property type="entry name" value="Ankyrin_rpt"/>
</dbReference>
<keyword evidence="1" id="KW-0040">ANK repeat</keyword>
<dbReference type="PROSITE" id="PS50297">
    <property type="entry name" value="ANK_REP_REGION"/>
    <property type="match status" value="2"/>
</dbReference>
<evidence type="ECO:0000313" key="3">
    <source>
        <dbReference type="EMBL" id="KAJ8786347.1"/>
    </source>
</evidence>
<dbReference type="EMBL" id="JAIQCJ010001992">
    <property type="protein sequence ID" value="KAJ8786347.1"/>
    <property type="molecule type" value="Genomic_DNA"/>
</dbReference>
<proteinExistence type="predicted"/>
<dbReference type="Pfam" id="PF00023">
    <property type="entry name" value="Ank"/>
    <property type="match status" value="2"/>
</dbReference>